<protein>
    <submittedName>
        <fullName evidence="2">Uncharacterized protein</fullName>
    </submittedName>
</protein>
<evidence type="ECO:0000313" key="2">
    <source>
        <dbReference type="EMBL" id="MPC62619.1"/>
    </source>
</evidence>
<dbReference type="Proteomes" id="UP000324222">
    <property type="component" value="Unassembled WGS sequence"/>
</dbReference>
<keyword evidence="3" id="KW-1185">Reference proteome</keyword>
<dbReference type="AlphaFoldDB" id="A0A5B7GYH5"/>
<comment type="caution">
    <text evidence="2">The sequence shown here is derived from an EMBL/GenBank/DDBJ whole genome shotgun (WGS) entry which is preliminary data.</text>
</comment>
<feature type="region of interest" description="Disordered" evidence="1">
    <location>
        <begin position="33"/>
        <end position="64"/>
    </location>
</feature>
<gene>
    <name evidence="2" type="ORF">E2C01_056708</name>
</gene>
<evidence type="ECO:0000256" key="1">
    <source>
        <dbReference type="SAM" id="MobiDB-lite"/>
    </source>
</evidence>
<feature type="compositionally biased region" description="Polar residues" evidence="1">
    <location>
        <begin position="33"/>
        <end position="45"/>
    </location>
</feature>
<accession>A0A5B7GYH5</accession>
<sequence>MYVSMSDTITSVMRSAQRDVSLMQKQLSFQGKISITPQVPSTSRGKTPEAPRSTLGDLEEGLEK</sequence>
<dbReference type="EMBL" id="VSRR010019874">
    <property type="protein sequence ID" value="MPC62619.1"/>
    <property type="molecule type" value="Genomic_DNA"/>
</dbReference>
<reference evidence="2 3" key="1">
    <citation type="submission" date="2019-05" db="EMBL/GenBank/DDBJ databases">
        <title>Another draft genome of Portunus trituberculatus and its Hox gene families provides insights of decapod evolution.</title>
        <authorList>
            <person name="Jeong J.-H."/>
            <person name="Song I."/>
            <person name="Kim S."/>
            <person name="Choi T."/>
            <person name="Kim D."/>
            <person name="Ryu S."/>
            <person name="Kim W."/>
        </authorList>
    </citation>
    <scope>NUCLEOTIDE SEQUENCE [LARGE SCALE GENOMIC DNA]</scope>
    <source>
        <tissue evidence="2">Muscle</tissue>
    </source>
</reference>
<name>A0A5B7GYH5_PORTR</name>
<evidence type="ECO:0000313" key="3">
    <source>
        <dbReference type="Proteomes" id="UP000324222"/>
    </source>
</evidence>
<proteinExistence type="predicted"/>
<organism evidence="2 3">
    <name type="scientific">Portunus trituberculatus</name>
    <name type="common">Swimming crab</name>
    <name type="synonym">Neptunus trituberculatus</name>
    <dbReference type="NCBI Taxonomy" id="210409"/>
    <lineage>
        <taxon>Eukaryota</taxon>
        <taxon>Metazoa</taxon>
        <taxon>Ecdysozoa</taxon>
        <taxon>Arthropoda</taxon>
        <taxon>Crustacea</taxon>
        <taxon>Multicrustacea</taxon>
        <taxon>Malacostraca</taxon>
        <taxon>Eumalacostraca</taxon>
        <taxon>Eucarida</taxon>
        <taxon>Decapoda</taxon>
        <taxon>Pleocyemata</taxon>
        <taxon>Brachyura</taxon>
        <taxon>Eubrachyura</taxon>
        <taxon>Portunoidea</taxon>
        <taxon>Portunidae</taxon>
        <taxon>Portuninae</taxon>
        <taxon>Portunus</taxon>
    </lineage>
</organism>